<dbReference type="PROSITE" id="PS50109">
    <property type="entry name" value="HIS_KIN"/>
    <property type="match status" value="1"/>
</dbReference>
<evidence type="ECO:0000256" key="1">
    <source>
        <dbReference type="ARBA" id="ARBA00000085"/>
    </source>
</evidence>
<feature type="domain" description="HTH araC/xylS-type" evidence="14">
    <location>
        <begin position="1293"/>
        <end position="1392"/>
    </location>
</feature>
<dbReference type="InterPro" id="IPR005467">
    <property type="entry name" value="His_kinase_dom"/>
</dbReference>
<dbReference type="InterPro" id="IPR011006">
    <property type="entry name" value="CheY-like_superfamily"/>
</dbReference>
<protein>
    <recommendedName>
        <fullName evidence="2">histidine kinase</fullName>
        <ecNumber evidence="2">2.7.13.3</ecNumber>
    </recommendedName>
</protein>
<evidence type="ECO:0000259" key="14">
    <source>
        <dbReference type="PROSITE" id="PS01124"/>
    </source>
</evidence>
<dbReference type="Gene3D" id="1.10.287.130">
    <property type="match status" value="1"/>
</dbReference>
<reference evidence="17 18" key="1">
    <citation type="submission" date="2016-11" db="EMBL/GenBank/DDBJ databases">
        <authorList>
            <person name="Jaros S."/>
            <person name="Januszkiewicz K."/>
            <person name="Wedrychowicz H."/>
        </authorList>
    </citation>
    <scope>NUCLEOTIDE SEQUENCE [LARGE SCALE GENOMIC DNA]</scope>
    <source>
        <strain evidence="17 18">DSM 6792</strain>
    </source>
</reference>
<evidence type="ECO:0000256" key="10">
    <source>
        <dbReference type="ARBA" id="ARBA00023125"/>
    </source>
</evidence>
<dbReference type="GO" id="GO:0003700">
    <property type="term" value="F:DNA-binding transcription factor activity"/>
    <property type="evidence" value="ECO:0007669"/>
    <property type="project" value="InterPro"/>
</dbReference>
<dbReference type="InterPro" id="IPR003594">
    <property type="entry name" value="HATPase_dom"/>
</dbReference>
<evidence type="ECO:0000313" key="18">
    <source>
        <dbReference type="Proteomes" id="UP000184112"/>
    </source>
</evidence>
<evidence type="ECO:0000256" key="2">
    <source>
        <dbReference type="ARBA" id="ARBA00012438"/>
    </source>
</evidence>
<comment type="catalytic activity">
    <reaction evidence="1">
        <text>ATP + protein L-histidine = ADP + protein N-phospho-L-histidine.</text>
        <dbReference type="EC" id="2.7.13.3"/>
    </reaction>
</comment>
<dbReference type="InterPro" id="IPR013783">
    <property type="entry name" value="Ig-like_fold"/>
</dbReference>
<dbReference type="InterPro" id="IPR018060">
    <property type="entry name" value="HTH_AraC"/>
</dbReference>
<evidence type="ECO:0000256" key="11">
    <source>
        <dbReference type="ARBA" id="ARBA00023163"/>
    </source>
</evidence>
<dbReference type="SMART" id="SM00387">
    <property type="entry name" value="HATPase_c"/>
    <property type="match status" value="1"/>
</dbReference>
<dbReference type="CDD" id="cd00082">
    <property type="entry name" value="HisKA"/>
    <property type="match status" value="1"/>
</dbReference>
<organism evidence="17 18">
    <name type="scientific">Flavobacterium johnsoniae</name>
    <name type="common">Cytophaga johnsonae</name>
    <dbReference type="NCBI Taxonomy" id="986"/>
    <lineage>
        <taxon>Bacteria</taxon>
        <taxon>Pseudomonadati</taxon>
        <taxon>Bacteroidota</taxon>
        <taxon>Flavobacteriia</taxon>
        <taxon>Flavobacteriales</taxon>
        <taxon>Flavobacteriaceae</taxon>
        <taxon>Flavobacterium</taxon>
    </lineage>
</organism>
<evidence type="ECO:0000259" key="15">
    <source>
        <dbReference type="PROSITE" id="PS50109"/>
    </source>
</evidence>
<dbReference type="FunFam" id="1.10.287.130:FF:000034">
    <property type="entry name" value="Two-component system sensor histidine kinase/response regulator"/>
    <property type="match status" value="1"/>
</dbReference>
<evidence type="ECO:0000256" key="8">
    <source>
        <dbReference type="ARBA" id="ARBA00023012"/>
    </source>
</evidence>
<keyword evidence="8" id="KW-0902">Two-component regulatory system</keyword>
<evidence type="ECO:0000256" key="5">
    <source>
        <dbReference type="ARBA" id="ARBA00022741"/>
    </source>
</evidence>
<evidence type="ECO:0000256" key="3">
    <source>
        <dbReference type="ARBA" id="ARBA00022553"/>
    </source>
</evidence>
<evidence type="ECO:0000256" key="7">
    <source>
        <dbReference type="ARBA" id="ARBA00022840"/>
    </source>
</evidence>
<evidence type="ECO:0000259" key="16">
    <source>
        <dbReference type="PROSITE" id="PS50110"/>
    </source>
</evidence>
<dbReference type="SUPFAM" id="SSF52172">
    <property type="entry name" value="CheY-like"/>
    <property type="match status" value="1"/>
</dbReference>
<dbReference type="Gene3D" id="3.30.565.10">
    <property type="entry name" value="Histidine kinase-like ATPase, C-terminal domain"/>
    <property type="match status" value="1"/>
</dbReference>
<dbReference type="PRINTS" id="PR00344">
    <property type="entry name" value="BCTRLSENSOR"/>
</dbReference>
<dbReference type="SUPFAM" id="SSF63829">
    <property type="entry name" value="Calcium-dependent phosphotriesterase"/>
    <property type="match status" value="2"/>
</dbReference>
<dbReference type="InterPro" id="IPR018062">
    <property type="entry name" value="HTH_AraC-typ_CS"/>
</dbReference>
<dbReference type="Pfam" id="PF07495">
    <property type="entry name" value="Y_Y_Y"/>
    <property type="match status" value="1"/>
</dbReference>
<dbReference type="FunFam" id="2.60.40.10:FF:000791">
    <property type="entry name" value="Two-component system sensor histidine kinase/response regulator"/>
    <property type="match status" value="1"/>
</dbReference>
<dbReference type="Proteomes" id="UP000184112">
    <property type="component" value="Unassembled WGS sequence"/>
</dbReference>
<dbReference type="InterPro" id="IPR009057">
    <property type="entry name" value="Homeodomain-like_sf"/>
</dbReference>
<dbReference type="GO" id="GO:0005524">
    <property type="term" value="F:ATP binding"/>
    <property type="evidence" value="ECO:0007669"/>
    <property type="project" value="UniProtKB-KW"/>
</dbReference>
<dbReference type="FunFam" id="3.30.565.10:FF:000037">
    <property type="entry name" value="Hybrid sensor histidine kinase/response regulator"/>
    <property type="match status" value="1"/>
</dbReference>
<feature type="domain" description="Response regulatory" evidence="16">
    <location>
        <begin position="1146"/>
        <end position="1261"/>
    </location>
</feature>
<accession>A0A1M5TWZ3</accession>
<dbReference type="PANTHER" id="PTHR43547">
    <property type="entry name" value="TWO-COMPONENT HISTIDINE KINASE"/>
    <property type="match status" value="1"/>
</dbReference>
<dbReference type="PROSITE" id="PS50110">
    <property type="entry name" value="RESPONSE_REGULATORY"/>
    <property type="match status" value="1"/>
</dbReference>
<gene>
    <name evidence="17" type="ORF">SAMN05444388_11269</name>
</gene>
<evidence type="ECO:0000256" key="4">
    <source>
        <dbReference type="ARBA" id="ARBA00022679"/>
    </source>
</evidence>
<dbReference type="SUPFAM" id="SSF47384">
    <property type="entry name" value="Homodimeric domain of signal transducing histidine kinase"/>
    <property type="match status" value="1"/>
</dbReference>
<dbReference type="EMBL" id="FQWH01000012">
    <property type="protein sequence ID" value="SHH55130.1"/>
    <property type="molecule type" value="Genomic_DNA"/>
</dbReference>
<keyword evidence="13" id="KW-0812">Transmembrane</keyword>
<dbReference type="SUPFAM" id="SSF50998">
    <property type="entry name" value="Quinoprotein alcohol dehydrogenase-like"/>
    <property type="match status" value="1"/>
</dbReference>
<dbReference type="Pfam" id="PF02518">
    <property type="entry name" value="HATPase_c"/>
    <property type="match status" value="1"/>
</dbReference>
<evidence type="ECO:0000256" key="12">
    <source>
        <dbReference type="PROSITE-ProRule" id="PRU00169"/>
    </source>
</evidence>
<dbReference type="Gene3D" id="2.60.40.10">
    <property type="entry name" value="Immunoglobulins"/>
    <property type="match status" value="1"/>
</dbReference>
<keyword evidence="10" id="KW-0238">DNA-binding</keyword>
<dbReference type="InterPro" id="IPR011110">
    <property type="entry name" value="Reg_prop"/>
</dbReference>
<keyword evidence="13" id="KW-0472">Membrane</keyword>
<keyword evidence="11" id="KW-0804">Transcription</keyword>
<dbReference type="GO" id="GO:0000155">
    <property type="term" value="F:phosphorelay sensor kinase activity"/>
    <property type="evidence" value="ECO:0007669"/>
    <property type="project" value="InterPro"/>
</dbReference>
<dbReference type="Pfam" id="PF00072">
    <property type="entry name" value="Response_reg"/>
    <property type="match status" value="1"/>
</dbReference>
<dbReference type="Gene3D" id="2.130.10.10">
    <property type="entry name" value="YVTN repeat-like/Quinoprotein amine dehydrogenase"/>
    <property type="match status" value="2"/>
</dbReference>
<feature type="modified residue" description="4-aspartylphosphate" evidence="12">
    <location>
        <position position="1194"/>
    </location>
</feature>
<keyword evidence="9" id="KW-0805">Transcription regulation</keyword>
<dbReference type="InterPro" id="IPR011047">
    <property type="entry name" value="Quinoprotein_ADH-like_sf"/>
</dbReference>
<dbReference type="Pfam" id="PF07494">
    <property type="entry name" value="Reg_prop"/>
    <property type="match status" value="6"/>
</dbReference>
<dbReference type="SMART" id="SM00342">
    <property type="entry name" value="HTH_ARAC"/>
    <property type="match status" value="1"/>
</dbReference>
<evidence type="ECO:0000256" key="9">
    <source>
        <dbReference type="ARBA" id="ARBA00023015"/>
    </source>
</evidence>
<evidence type="ECO:0000256" key="13">
    <source>
        <dbReference type="SAM" id="Phobius"/>
    </source>
</evidence>
<dbReference type="InterPro" id="IPR001789">
    <property type="entry name" value="Sig_transdc_resp-reg_receiver"/>
</dbReference>
<dbReference type="SUPFAM" id="SSF46689">
    <property type="entry name" value="Homeodomain-like"/>
    <property type="match status" value="1"/>
</dbReference>
<dbReference type="Pfam" id="PF00512">
    <property type="entry name" value="HisKA"/>
    <property type="match status" value="1"/>
</dbReference>
<dbReference type="Gene3D" id="3.40.50.2300">
    <property type="match status" value="1"/>
</dbReference>
<keyword evidence="4" id="KW-0808">Transferase</keyword>
<dbReference type="Gene3D" id="1.10.10.60">
    <property type="entry name" value="Homeodomain-like"/>
    <property type="match status" value="1"/>
</dbReference>
<dbReference type="InterPro" id="IPR011123">
    <property type="entry name" value="Y_Y_Y"/>
</dbReference>
<dbReference type="EC" id="2.7.13.3" evidence="2"/>
<dbReference type="InterPro" id="IPR036097">
    <property type="entry name" value="HisK_dim/P_sf"/>
</dbReference>
<dbReference type="GO" id="GO:0043565">
    <property type="term" value="F:sequence-specific DNA binding"/>
    <property type="evidence" value="ECO:0007669"/>
    <property type="project" value="InterPro"/>
</dbReference>
<dbReference type="SUPFAM" id="SSF55874">
    <property type="entry name" value="ATPase domain of HSP90 chaperone/DNA topoisomerase II/histidine kinase"/>
    <property type="match status" value="1"/>
</dbReference>
<dbReference type="InterPro" id="IPR003661">
    <property type="entry name" value="HisK_dim/P_dom"/>
</dbReference>
<dbReference type="InterPro" id="IPR015943">
    <property type="entry name" value="WD40/YVTN_repeat-like_dom_sf"/>
</dbReference>
<dbReference type="CDD" id="cd17574">
    <property type="entry name" value="REC_OmpR"/>
    <property type="match status" value="1"/>
</dbReference>
<dbReference type="PANTHER" id="PTHR43547:SF2">
    <property type="entry name" value="HYBRID SIGNAL TRANSDUCTION HISTIDINE KINASE C"/>
    <property type="match status" value="1"/>
</dbReference>
<evidence type="ECO:0000256" key="6">
    <source>
        <dbReference type="ARBA" id="ARBA00022777"/>
    </source>
</evidence>
<dbReference type="Pfam" id="PF12833">
    <property type="entry name" value="HTH_18"/>
    <property type="match status" value="1"/>
</dbReference>
<keyword evidence="5" id="KW-0547">Nucleotide-binding</keyword>
<keyword evidence="13" id="KW-1133">Transmembrane helix</keyword>
<keyword evidence="6" id="KW-0418">Kinase</keyword>
<sequence>MCLKINLAKPLSRKGKIKKENFCYSARNSIHNINLCAMKLKIALLLFVFLSGNLFSQNKYRLKNFSTTDGLSQSSVIAIHQDKFGQMWFGTRDGLNKYDGSRFTIFRNEASNKYSISNNDILAIEEDNSGKIWVGTYNGLNCYDPVSNRFTRYLHTKTNHTISNNAVWSIKEIGGEMWFGTSKGLTIYNKKSGLFTSVFHSDDDASTLPSNNILSIIKTKNGAVWIGTTKGLCQLTSRKNGKFSFKNYPLNASDLLNVQSVIEEKDGSLWVGTKNKGLLKFDQKQKTFVSFLSAEKYREINTDIRSLVIDNQGSLWIGAYDGIYILGQDKSLQKINNTNNNNGIDKVKSVFMDKKGSIWIGCYYKGVNLWDISNVNFSNYNQNSKKIPMSFDVVSSIISDKNQNIYFGTEGGGITIFNKNTEAVSYINSKTGQTNKNDIKAMCLSDDHILWFGTFSKGLSAYNTVSKRIEDNRITPDLTEFLKESGVYSLKAENKILWIGTFGKGLIRYDTENKTFEIIGNDNTKPVFLTNNMVRSILIDKQNSIWLGTQNGLNRISLRNFNPKKYTIQHFFYNHSSLSGDDILTLFEDSQNKIWVGTKAKGLYYFDGKKFSQINLRIGNTLITSIHSILEDDDKNLWISTNQGIIKYSTIKKTVVIYDQKDGLASNEFNDNSALKLGSNQFYFGSPSGATFFDATKISLNNYAPQVLITNLKIKNETVNAHDKDGILEQSIGFTNTITLDYDKANFSISFAIPNYIRSKNNQYSYRLTGLENNWTTTKNSEANFAIQNPGTYTFEVRGANNDGVWNKTPTTLTVIVNPAPWRSIWAFLLYGIVIGLGLYGLIWIMKSKARLKQKLELEYLETQRIEENNKLKLDFFTNISHEFRTPLTLILGPLQQILADYNGTNEMYKKLLVIEGSANHLLSLINRLMDFRKLENHQVTLESANGNIVKFTKEIFLSFIEYAKDGGYDYSFETENEEILVYFDRYKLERVFYNLISNAFRYTPKGGSIKIKINHDQQNLFIAVEDSGVGISEEHIDKIFDLFFEVPTHNQVQKNYNKGTGIGLSIVKNIVELHKGKIDVTNKNTGGVIFKVTLPLGREHLLDSEIIPDFKISDDIEQYAAQLEPSEIIENEDIEDLIVNEEKQTILIVEDHKVLRKFMKNLLKKDYNIIEAENGKIALEKALKFVPNLIISDVIMPEMVGTELCSKIKENIKTSHIPVILLTSRSSLVYKFEGLESGADDYISKPFNLMEFRLRVKNLLNTTERLKIKFSSEDSFIPSEITVSSLDEELLKKAFKIVEENISNEQFDIPFFCSELGVSRTMLFLKIKAWTNCTPNEFIHEIRLKRAAQLLEQNKLTVSEISYKVGFNNPKYFSKCFQKKYGETPSQYSDKFYKSSVII</sequence>
<evidence type="ECO:0000313" key="17">
    <source>
        <dbReference type="EMBL" id="SHH55130.1"/>
    </source>
</evidence>
<dbReference type="InterPro" id="IPR004358">
    <property type="entry name" value="Sig_transdc_His_kin-like_C"/>
</dbReference>
<keyword evidence="3 12" id="KW-0597">Phosphoprotein</keyword>
<feature type="domain" description="Histidine kinase" evidence="15">
    <location>
        <begin position="879"/>
        <end position="1099"/>
    </location>
</feature>
<dbReference type="InterPro" id="IPR036890">
    <property type="entry name" value="HATPase_C_sf"/>
</dbReference>
<dbReference type="SMART" id="SM00448">
    <property type="entry name" value="REC"/>
    <property type="match status" value="1"/>
</dbReference>
<dbReference type="PROSITE" id="PS00041">
    <property type="entry name" value="HTH_ARAC_FAMILY_1"/>
    <property type="match status" value="1"/>
</dbReference>
<name>A0A1M5TWZ3_FLAJO</name>
<keyword evidence="7" id="KW-0067">ATP-binding</keyword>
<feature type="transmembrane region" description="Helical" evidence="13">
    <location>
        <begin position="825"/>
        <end position="845"/>
    </location>
</feature>
<dbReference type="SMART" id="SM00388">
    <property type="entry name" value="HisKA"/>
    <property type="match status" value="1"/>
</dbReference>
<proteinExistence type="predicted"/>
<dbReference type="PROSITE" id="PS01124">
    <property type="entry name" value="HTH_ARAC_FAMILY_2"/>
    <property type="match status" value="1"/>
</dbReference>